<dbReference type="GO" id="GO:0004527">
    <property type="term" value="F:exonuclease activity"/>
    <property type="evidence" value="ECO:0007669"/>
    <property type="project" value="UniProtKB-KW"/>
</dbReference>
<keyword evidence="4" id="KW-0378">Hydrolase</keyword>
<dbReference type="PANTHER" id="PTHR30255">
    <property type="entry name" value="SINGLE-STRANDED-DNA-SPECIFIC EXONUCLEASE RECJ"/>
    <property type="match status" value="1"/>
</dbReference>
<accession>A0A0W8FF39</accession>
<dbReference type="PANTHER" id="PTHR30255:SF3">
    <property type="entry name" value="SINGLE-STRANDED-DNA-SPECIFIC EXONUCLEASE RECJ"/>
    <property type="match status" value="1"/>
</dbReference>
<sequence length="467" mass="51563">MEMGFSGDVRRAAETIRAFDEATIISHIDADGISSEAILAQALAREGITARSVFVRQLEPMAMRHVPTDSTLKIFVDLGAGQQNLLEEHGLDAGEVLIVDHHVSQPCDMPYPQVNCLDYGHQKLSAAGIAYLIAKEMDRSNIDLAKLAVVGNVGDMMARETRGLTGLAREIAMEGVAYGNIIVRERDLNCYGTSTRPVQVCLAYSDDPYIPGISNSTAGALRFLQKLDVALRADGGRWYVWEELPMEEKRTIISALVQQLVAHGKETDRLFAETYLFPDEMERTPLRNASEYATLLNACGRWAKPRIGSSVCRGDRGTSYQEAEYMLRHHRTIIRELLQYILETGVTELSHLQYICTGDRFPDTIIGIGAGMALSKLNWQKPIMILGDVTDDPEIAKVSMRTNEWALRRGIDLQQALMVAAEEVGGAGGGHRIAAGAYIPKTVMEEFADRVNSVLEQQLAETCQDDC</sequence>
<reference evidence="4" key="1">
    <citation type="journal article" date="2015" name="Proc. Natl. Acad. Sci. U.S.A.">
        <title>Networks of energetic and metabolic interactions define dynamics in microbial communities.</title>
        <authorList>
            <person name="Embree M."/>
            <person name="Liu J.K."/>
            <person name="Al-Bassam M.M."/>
            <person name="Zengler K."/>
        </authorList>
    </citation>
    <scope>NUCLEOTIDE SEQUENCE</scope>
</reference>
<feature type="domain" description="DHHA1" evidence="2">
    <location>
        <begin position="363"/>
        <end position="456"/>
    </location>
</feature>
<dbReference type="Gene3D" id="3.10.310.30">
    <property type="match status" value="1"/>
</dbReference>
<dbReference type="Gene3D" id="3.90.1640.30">
    <property type="match status" value="1"/>
</dbReference>
<proteinExistence type="predicted"/>
<gene>
    <name evidence="4" type="ORF">ASZ90_010743</name>
</gene>
<feature type="domain" description="DHH-CID" evidence="3">
    <location>
        <begin position="191"/>
        <end position="269"/>
    </location>
</feature>
<evidence type="ECO:0000259" key="3">
    <source>
        <dbReference type="Pfam" id="PF21763"/>
    </source>
</evidence>
<dbReference type="InterPro" id="IPR048515">
    <property type="entry name" value="DHH_CID"/>
</dbReference>
<dbReference type="EMBL" id="LNQE01001278">
    <property type="protein sequence ID" value="KUG19529.1"/>
    <property type="molecule type" value="Genomic_DNA"/>
</dbReference>
<dbReference type="InterPro" id="IPR001667">
    <property type="entry name" value="DDH_dom"/>
</dbReference>
<evidence type="ECO:0000259" key="2">
    <source>
        <dbReference type="Pfam" id="PF02272"/>
    </source>
</evidence>
<feature type="domain" description="DDH" evidence="1">
    <location>
        <begin position="23"/>
        <end position="149"/>
    </location>
</feature>
<dbReference type="InterPro" id="IPR003156">
    <property type="entry name" value="DHHA1_dom"/>
</dbReference>
<dbReference type="GO" id="GO:0003676">
    <property type="term" value="F:nucleic acid binding"/>
    <property type="evidence" value="ECO:0007669"/>
    <property type="project" value="InterPro"/>
</dbReference>
<dbReference type="InterPro" id="IPR051673">
    <property type="entry name" value="SSDNA_exonuclease_RecJ"/>
</dbReference>
<name>A0A0W8FF39_9ZZZZ</name>
<dbReference type="Pfam" id="PF21763">
    <property type="entry name" value="DHH_CID"/>
    <property type="match status" value="1"/>
</dbReference>
<evidence type="ECO:0000313" key="4">
    <source>
        <dbReference type="EMBL" id="KUG19529.1"/>
    </source>
</evidence>
<dbReference type="InterPro" id="IPR038763">
    <property type="entry name" value="DHH_sf"/>
</dbReference>
<protein>
    <submittedName>
        <fullName evidence="4">Single-stranded-dna-specific exonuclease recj</fullName>
    </submittedName>
</protein>
<organism evidence="4">
    <name type="scientific">hydrocarbon metagenome</name>
    <dbReference type="NCBI Taxonomy" id="938273"/>
    <lineage>
        <taxon>unclassified sequences</taxon>
        <taxon>metagenomes</taxon>
        <taxon>ecological metagenomes</taxon>
    </lineage>
</organism>
<dbReference type="Pfam" id="PF02272">
    <property type="entry name" value="DHHA1"/>
    <property type="match status" value="1"/>
</dbReference>
<keyword evidence="4" id="KW-0269">Exonuclease</keyword>
<comment type="caution">
    <text evidence="4">The sequence shown here is derived from an EMBL/GenBank/DDBJ whole genome shotgun (WGS) entry which is preliminary data.</text>
</comment>
<evidence type="ECO:0000259" key="1">
    <source>
        <dbReference type="Pfam" id="PF01368"/>
    </source>
</evidence>
<dbReference type="AlphaFoldDB" id="A0A0W8FF39"/>
<keyword evidence="4" id="KW-0540">Nuclease</keyword>
<dbReference type="Pfam" id="PF01368">
    <property type="entry name" value="DHH"/>
    <property type="match status" value="1"/>
</dbReference>
<dbReference type="SUPFAM" id="SSF64182">
    <property type="entry name" value="DHH phosphoesterases"/>
    <property type="match status" value="1"/>
</dbReference>